<dbReference type="PROSITE" id="PS51409">
    <property type="entry name" value="ARGINASE_2"/>
    <property type="match status" value="1"/>
</dbReference>
<comment type="similarity">
    <text evidence="3">Belongs to the arginase family.</text>
</comment>
<dbReference type="RefSeq" id="WP_346760999.1">
    <property type="nucleotide sequence ID" value="NZ_JAUJEB010000007.1"/>
</dbReference>
<accession>A0ABT8LH24</accession>
<name>A0ABT8LH24_9BACT</name>
<dbReference type="Proteomes" id="UP001172083">
    <property type="component" value="Unassembled WGS sequence"/>
</dbReference>
<organism evidence="4 5">
    <name type="scientific">Agaribacillus aureus</name>
    <dbReference type="NCBI Taxonomy" id="3051825"/>
    <lineage>
        <taxon>Bacteria</taxon>
        <taxon>Pseudomonadati</taxon>
        <taxon>Bacteroidota</taxon>
        <taxon>Cytophagia</taxon>
        <taxon>Cytophagales</taxon>
        <taxon>Splendidivirgaceae</taxon>
        <taxon>Agaribacillus</taxon>
    </lineage>
</organism>
<protein>
    <submittedName>
        <fullName evidence="4">Formimidoylglutamase</fullName>
    </submittedName>
</protein>
<dbReference type="PANTHER" id="PTHR11358">
    <property type="entry name" value="ARGINASE/AGMATINASE"/>
    <property type="match status" value="1"/>
</dbReference>
<dbReference type="Gene3D" id="3.40.800.10">
    <property type="entry name" value="Ureohydrolase domain"/>
    <property type="match status" value="1"/>
</dbReference>
<dbReference type="InterPro" id="IPR006035">
    <property type="entry name" value="Ureohydrolase"/>
</dbReference>
<dbReference type="InterPro" id="IPR023696">
    <property type="entry name" value="Ureohydrolase_dom_sf"/>
</dbReference>
<evidence type="ECO:0000313" key="4">
    <source>
        <dbReference type="EMBL" id="MDN5215661.1"/>
    </source>
</evidence>
<evidence type="ECO:0000256" key="1">
    <source>
        <dbReference type="ARBA" id="ARBA00022723"/>
    </source>
</evidence>
<evidence type="ECO:0000256" key="3">
    <source>
        <dbReference type="PROSITE-ProRule" id="PRU00742"/>
    </source>
</evidence>
<comment type="caution">
    <text evidence="4">The sequence shown here is derived from an EMBL/GenBank/DDBJ whole genome shotgun (WGS) entry which is preliminary data.</text>
</comment>
<gene>
    <name evidence="4" type="ORF">QQ020_26525</name>
</gene>
<sequence length="386" mass="44317">MDLKIFFSPLDEELFSNIAGHNTFFHSIRVNHDAMPEYKNADIAILGLPKYDEKKGAKSDNWQAADEIRKKLYCLKKGSGTYRIIDLGNLNAGISLDETYLRIREVCEMLIDNNVLPLLIGGSHDMDIGQFRAYEEMKKLVSFLNVDATLDMDDDEAAGSNARHIHGILLHEPNFLFNYSHLGYQSYLIDPSHISLLEKLYFEAYRLGHLREHIKEMEPIIRDADMMSFDIGAIKSLDAPGVNNPQPFGLTGEEACQICWYAGLNEKLSSAGFYEYEPESDDANKKTAAVIATMLWYFVEGFYNRKSELSFKTNDYLKYVVSMPDDPEAIVFYKSKLSEKWWLEVPYPDGNQYERNCIVPCNYKDYELATQGQVPDRWISTYSKLL</sequence>
<keyword evidence="2" id="KW-0378">Hydrolase</keyword>
<dbReference type="Pfam" id="PF00491">
    <property type="entry name" value="Arginase"/>
    <property type="match status" value="1"/>
</dbReference>
<proteinExistence type="inferred from homology"/>
<keyword evidence="1" id="KW-0479">Metal-binding</keyword>
<reference evidence="4" key="1">
    <citation type="submission" date="2023-06" db="EMBL/GenBank/DDBJ databases">
        <title>Genomic of Agaribacillus aureum.</title>
        <authorList>
            <person name="Wang G."/>
        </authorList>
    </citation>
    <scope>NUCLEOTIDE SEQUENCE</scope>
    <source>
        <strain evidence="4">BMA12</strain>
    </source>
</reference>
<dbReference type="CDD" id="cd09988">
    <property type="entry name" value="Formimidoylglutamase"/>
    <property type="match status" value="1"/>
</dbReference>
<dbReference type="SUPFAM" id="SSF52768">
    <property type="entry name" value="Arginase/deacetylase"/>
    <property type="match status" value="1"/>
</dbReference>
<keyword evidence="5" id="KW-1185">Reference proteome</keyword>
<evidence type="ECO:0000313" key="5">
    <source>
        <dbReference type="Proteomes" id="UP001172083"/>
    </source>
</evidence>
<dbReference type="PANTHER" id="PTHR11358:SF26">
    <property type="entry name" value="GUANIDINO ACID HYDROLASE, MITOCHONDRIAL"/>
    <property type="match status" value="1"/>
</dbReference>
<evidence type="ECO:0000256" key="2">
    <source>
        <dbReference type="ARBA" id="ARBA00022801"/>
    </source>
</evidence>
<dbReference type="EMBL" id="JAUJEB010000007">
    <property type="protein sequence ID" value="MDN5215661.1"/>
    <property type="molecule type" value="Genomic_DNA"/>
</dbReference>